<dbReference type="Gene3D" id="3.90.226.10">
    <property type="entry name" value="2-enoyl-CoA Hydratase, Chain A, domain 1"/>
    <property type="match status" value="1"/>
</dbReference>
<name>A0A5B8U290_9ACTN</name>
<dbReference type="Pfam" id="PF00378">
    <property type="entry name" value="ECH_1"/>
    <property type="match status" value="1"/>
</dbReference>
<dbReference type="PANTHER" id="PTHR43802">
    <property type="entry name" value="ENOYL-COA HYDRATASE"/>
    <property type="match status" value="1"/>
</dbReference>
<dbReference type="CDD" id="cd06558">
    <property type="entry name" value="crotonase-like"/>
    <property type="match status" value="1"/>
</dbReference>
<evidence type="ECO:0000256" key="1">
    <source>
        <dbReference type="ARBA" id="ARBA00005254"/>
    </source>
</evidence>
<dbReference type="NCBIfam" id="NF004840">
    <property type="entry name" value="PRK06190.1"/>
    <property type="match status" value="1"/>
</dbReference>
<dbReference type="GO" id="GO:0004300">
    <property type="term" value="F:enoyl-CoA hydratase activity"/>
    <property type="evidence" value="ECO:0007669"/>
    <property type="project" value="UniProtKB-EC"/>
</dbReference>
<keyword evidence="2" id="KW-0456">Lyase</keyword>
<dbReference type="AlphaFoldDB" id="A0A5B8U290"/>
<dbReference type="InterPro" id="IPR001753">
    <property type="entry name" value="Enoyl-CoA_hydra/iso"/>
</dbReference>
<dbReference type="OrthoDB" id="8452484at2"/>
<dbReference type="InterPro" id="IPR029045">
    <property type="entry name" value="ClpP/crotonase-like_dom_sf"/>
</dbReference>
<organism evidence="2 3">
    <name type="scientific">Baekduia soli</name>
    <dbReference type="NCBI Taxonomy" id="496014"/>
    <lineage>
        <taxon>Bacteria</taxon>
        <taxon>Bacillati</taxon>
        <taxon>Actinomycetota</taxon>
        <taxon>Thermoleophilia</taxon>
        <taxon>Solirubrobacterales</taxon>
        <taxon>Baekduiaceae</taxon>
        <taxon>Baekduia</taxon>
    </lineage>
</organism>
<sequence>MVLETATHGRALLVTLNRPQQRNALSAELLAALHATLRAADADDAVDVVVVTGADPAFCGGVDTGELARTGVMPEYTSPLPVIGKPLIGAVNGAAVTGGLELAMMCDLLVASERARFADTHARLGFLPGWGQSARLPRAVGDRRAAEMLLTGRFVEAPEALAIGLVNAVVPHDELLDRALAMAAAISDCGQAAVRATVALMREGAGLPLAEALALERTAALRFQGEGLDTSRLPGG</sequence>
<dbReference type="RefSeq" id="WP_146917004.1">
    <property type="nucleotide sequence ID" value="NZ_CP042430.1"/>
</dbReference>
<evidence type="ECO:0000313" key="3">
    <source>
        <dbReference type="Proteomes" id="UP000321805"/>
    </source>
</evidence>
<accession>A0A5B8U290</accession>
<dbReference type="KEGG" id="bsol:FSW04_05300"/>
<keyword evidence="3" id="KW-1185">Reference proteome</keyword>
<dbReference type="SUPFAM" id="SSF52096">
    <property type="entry name" value="ClpP/crotonase"/>
    <property type="match status" value="1"/>
</dbReference>
<dbReference type="Proteomes" id="UP000321805">
    <property type="component" value="Chromosome"/>
</dbReference>
<proteinExistence type="inferred from homology"/>
<evidence type="ECO:0000313" key="2">
    <source>
        <dbReference type="EMBL" id="QEC47060.1"/>
    </source>
</evidence>
<dbReference type="EC" id="4.2.1.17" evidence="2"/>
<dbReference type="EMBL" id="CP042430">
    <property type="protein sequence ID" value="QEC47060.1"/>
    <property type="molecule type" value="Genomic_DNA"/>
</dbReference>
<gene>
    <name evidence="2" type="ORF">FSW04_05300</name>
</gene>
<comment type="similarity">
    <text evidence="1">Belongs to the enoyl-CoA hydratase/isomerase family.</text>
</comment>
<reference evidence="2 3" key="1">
    <citation type="journal article" date="2018" name="J. Microbiol.">
        <title>Baekduia soli gen. nov., sp. nov., a novel bacterium isolated from the soil of Baekdu Mountain and proposal of a novel family name, Baekduiaceae fam. nov.</title>
        <authorList>
            <person name="An D.S."/>
            <person name="Siddiqi M.Z."/>
            <person name="Kim K.H."/>
            <person name="Yu H.S."/>
            <person name="Im W.T."/>
        </authorList>
    </citation>
    <scope>NUCLEOTIDE SEQUENCE [LARGE SCALE GENOMIC DNA]</scope>
    <source>
        <strain evidence="2 3">BR7-21</strain>
    </source>
</reference>
<dbReference type="PANTHER" id="PTHR43802:SF1">
    <property type="entry name" value="IP11341P-RELATED"/>
    <property type="match status" value="1"/>
</dbReference>
<protein>
    <submittedName>
        <fullName evidence="2">Enoyl-CoA hydratase</fullName>
        <ecNumber evidence="2">4.2.1.17</ecNumber>
    </submittedName>
</protein>